<accession>A0A0F9A2E4</accession>
<name>A0A0F9A2E4_9ZZZZ</name>
<evidence type="ECO:0000313" key="1">
    <source>
        <dbReference type="EMBL" id="KKL03670.1"/>
    </source>
</evidence>
<dbReference type="EMBL" id="LAZR01044836">
    <property type="protein sequence ID" value="KKL03670.1"/>
    <property type="molecule type" value="Genomic_DNA"/>
</dbReference>
<protein>
    <submittedName>
        <fullName evidence="1">Uncharacterized protein</fullName>
    </submittedName>
</protein>
<dbReference type="AlphaFoldDB" id="A0A0F9A2E4"/>
<reference evidence="1" key="1">
    <citation type="journal article" date="2015" name="Nature">
        <title>Complex archaea that bridge the gap between prokaryotes and eukaryotes.</title>
        <authorList>
            <person name="Spang A."/>
            <person name="Saw J.H."/>
            <person name="Jorgensen S.L."/>
            <person name="Zaremba-Niedzwiedzka K."/>
            <person name="Martijn J."/>
            <person name="Lind A.E."/>
            <person name="van Eijk R."/>
            <person name="Schleper C."/>
            <person name="Guy L."/>
            <person name="Ettema T.J."/>
        </authorList>
    </citation>
    <scope>NUCLEOTIDE SEQUENCE</scope>
</reference>
<comment type="caution">
    <text evidence="1">The sequence shown here is derived from an EMBL/GenBank/DDBJ whole genome shotgun (WGS) entry which is preliminary data.</text>
</comment>
<sequence length="71" mass="8266">MTEERQTMDSGVPNCSDCGGKGMCDKHKVEYLEWAYNTARNEYLAAIREHRAKLIKDITEMKTERNQNENL</sequence>
<organism evidence="1">
    <name type="scientific">marine sediment metagenome</name>
    <dbReference type="NCBI Taxonomy" id="412755"/>
    <lineage>
        <taxon>unclassified sequences</taxon>
        <taxon>metagenomes</taxon>
        <taxon>ecological metagenomes</taxon>
    </lineage>
</organism>
<proteinExistence type="predicted"/>
<feature type="non-terminal residue" evidence="1">
    <location>
        <position position="1"/>
    </location>
</feature>
<gene>
    <name evidence="1" type="ORF">LCGC14_2623770</name>
</gene>